<sequence>MTEKKRLACPCGNTAMRLNLTDSGSLEIECPECGSVMTVGAGICPSRLERYSL</sequence>
<keyword evidence="2" id="KW-1185">Reference proteome</keyword>
<reference evidence="1 2" key="1">
    <citation type="journal article" date="2013" name="Nature">
        <title>Anaerobic oxidation of methane coupled to nitrate reduction in a novel archaeal lineage.</title>
        <authorList>
            <person name="Haroon M.F."/>
            <person name="Hu S."/>
            <person name="Shi Y."/>
            <person name="Imelfort M."/>
            <person name="Keller J."/>
            <person name="Hugenholtz P."/>
            <person name="Yuan Z."/>
            <person name="Tyson G.W."/>
        </authorList>
    </citation>
    <scope>NUCLEOTIDE SEQUENCE [LARGE SCALE GENOMIC DNA]</scope>
    <source>
        <strain evidence="1 2">ANME-2d</strain>
    </source>
</reference>
<dbReference type="AlphaFoldDB" id="A0A062V1C5"/>
<name>A0A062V1C5_9EURY</name>
<comment type="caution">
    <text evidence="1">The sequence shown here is derived from an EMBL/GenBank/DDBJ whole genome shotgun (WGS) entry which is preliminary data.</text>
</comment>
<organism evidence="1 2">
    <name type="scientific">Candidatus Methanoperedens nitratireducens</name>
    <dbReference type="NCBI Taxonomy" id="1392998"/>
    <lineage>
        <taxon>Archaea</taxon>
        <taxon>Methanobacteriati</taxon>
        <taxon>Methanobacteriota</taxon>
        <taxon>Stenosarchaea group</taxon>
        <taxon>Methanomicrobia</taxon>
        <taxon>Methanosarcinales</taxon>
        <taxon>ANME-2 cluster</taxon>
        <taxon>Candidatus Methanoperedentaceae</taxon>
        <taxon>Candidatus Methanoperedens</taxon>
    </lineage>
</organism>
<accession>A0A062V1C5</accession>
<dbReference type="RefSeq" id="WP_157834170.1">
    <property type="nucleotide sequence ID" value="NZ_JMIY01000007.1"/>
</dbReference>
<protein>
    <submittedName>
        <fullName evidence="1">Uncharacterized protein</fullName>
    </submittedName>
</protein>
<dbReference type="OrthoDB" id="341613at2157"/>
<gene>
    <name evidence="1" type="ORF">ANME2D_03221</name>
</gene>
<evidence type="ECO:0000313" key="2">
    <source>
        <dbReference type="Proteomes" id="UP000027153"/>
    </source>
</evidence>
<evidence type="ECO:0000313" key="1">
    <source>
        <dbReference type="EMBL" id="KCZ71187.1"/>
    </source>
</evidence>
<proteinExistence type="predicted"/>
<dbReference type="Proteomes" id="UP000027153">
    <property type="component" value="Unassembled WGS sequence"/>
</dbReference>
<dbReference type="EMBL" id="JMIY01000007">
    <property type="protein sequence ID" value="KCZ71187.1"/>
    <property type="molecule type" value="Genomic_DNA"/>
</dbReference>